<evidence type="ECO:0008006" key="4">
    <source>
        <dbReference type="Google" id="ProtNLM"/>
    </source>
</evidence>
<dbReference type="EMBL" id="JBHRZH010000036">
    <property type="protein sequence ID" value="MFC3765113.1"/>
    <property type="molecule type" value="Genomic_DNA"/>
</dbReference>
<dbReference type="Gene3D" id="1.25.40.10">
    <property type="entry name" value="Tetratricopeptide repeat domain"/>
    <property type="match status" value="1"/>
</dbReference>
<dbReference type="SUPFAM" id="SSF48452">
    <property type="entry name" value="TPR-like"/>
    <property type="match status" value="2"/>
</dbReference>
<keyword evidence="3" id="KW-1185">Reference proteome</keyword>
<feature type="compositionally biased region" description="Basic and acidic residues" evidence="1">
    <location>
        <begin position="284"/>
        <end position="296"/>
    </location>
</feature>
<evidence type="ECO:0000256" key="1">
    <source>
        <dbReference type="SAM" id="MobiDB-lite"/>
    </source>
</evidence>
<feature type="compositionally biased region" description="Acidic residues" evidence="1">
    <location>
        <begin position="257"/>
        <end position="269"/>
    </location>
</feature>
<accession>A0ABV7YLV9</accession>
<dbReference type="RefSeq" id="WP_205119171.1">
    <property type="nucleotide sequence ID" value="NZ_JAFBCM010000001.1"/>
</dbReference>
<protein>
    <recommendedName>
        <fullName evidence="4">Tetratricopeptide repeat protein</fullName>
    </recommendedName>
</protein>
<organism evidence="2 3">
    <name type="scientific">Tenggerimyces flavus</name>
    <dbReference type="NCBI Taxonomy" id="1708749"/>
    <lineage>
        <taxon>Bacteria</taxon>
        <taxon>Bacillati</taxon>
        <taxon>Actinomycetota</taxon>
        <taxon>Actinomycetes</taxon>
        <taxon>Propionibacteriales</taxon>
        <taxon>Nocardioidaceae</taxon>
        <taxon>Tenggerimyces</taxon>
    </lineage>
</organism>
<name>A0ABV7YLV9_9ACTN</name>
<feature type="compositionally biased region" description="Low complexity" evidence="1">
    <location>
        <begin position="234"/>
        <end position="248"/>
    </location>
</feature>
<reference evidence="3" key="1">
    <citation type="journal article" date="2019" name="Int. J. Syst. Evol. Microbiol.">
        <title>The Global Catalogue of Microorganisms (GCM) 10K type strain sequencing project: providing services to taxonomists for standard genome sequencing and annotation.</title>
        <authorList>
            <consortium name="The Broad Institute Genomics Platform"/>
            <consortium name="The Broad Institute Genome Sequencing Center for Infectious Disease"/>
            <person name="Wu L."/>
            <person name="Ma J."/>
        </authorList>
    </citation>
    <scope>NUCLEOTIDE SEQUENCE [LARGE SCALE GENOMIC DNA]</scope>
    <source>
        <strain evidence="3">CGMCC 4.7241</strain>
    </source>
</reference>
<feature type="region of interest" description="Disordered" evidence="1">
    <location>
        <begin position="195"/>
        <end position="296"/>
    </location>
</feature>
<dbReference type="InterPro" id="IPR011990">
    <property type="entry name" value="TPR-like_helical_dom_sf"/>
</dbReference>
<feature type="compositionally biased region" description="Low complexity" evidence="1">
    <location>
        <begin position="209"/>
        <end position="219"/>
    </location>
</feature>
<proteinExistence type="predicted"/>
<comment type="caution">
    <text evidence="2">The sequence shown here is derived from an EMBL/GenBank/DDBJ whole genome shotgun (WGS) entry which is preliminary data.</text>
</comment>
<dbReference type="Proteomes" id="UP001595699">
    <property type="component" value="Unassembled WGS sequence"/>
</dbReference>
<evidence type="ECO:0000313" key="2">
    <source>
        <dbReference type="EMBL" id="MFC3765113.1"/>
    </source>
</evidence>
<sequence>MSKRASEHVAKHLVAAAEFLEEDPERALAHANAARKHGARLAVVRETIGYAAYAAGNYEQALGELRAARRLNGSNEYLPVLADCERGLGRPERALELASSKEGKTLDKAGQIELRIVEAGARRDLGEPEAALRALTIPDLESKSTAEWVARLRYTYADTLESLGRTEEAAAWFARAAVADEDDLTDAADRHAALTTTTPAPESVDDVADPASAASSADDTIADDRTDVADDGAAEGSPAASTSAGAEAESIDKADAVDDGDGADDASTDEQDRAVPPIALFSHPDPDPLRPDAESS</sequence>
<gene>
    <name evidence="2" type="ORF">ACFOUW_30050</name>
</gene>
<evidence type="ECO:0000313" key="3">
    <source>
        <dbReference type="Proteomes" id="UP001595699"/>
    </source>
</evidence>